<proteinExistence type="predicted"/>
<evidence type="ECO:0000259" key="1">
    <source>
        <dbReference type="SMART" id="SM00849"/>
    </source>
</evidence>
<dbReference type="PANTHER" id="PTHR47619">
    <property type="entry name" value="METALLO-HYDROLASE YYCJ-RELATED"/>
    <property type="match status" value="1"/>
</dbReference>
<organism evidence="2 3">
    <name type="scientific">Methylacidiphilum caldifontis</name>
    <dbReference type="NCBI Taxonomy" id="2795386"/>
    <lineage>
        <taxon>Bacteria</taxon>
        <taxon>Pseudomonadati</taxon>
        <taxon>Verrucomicrobiota</taxon>
        <taxon>Methylacidiphilae</taxon>
        <taxon>Methylacidiphilales</taxon>
        <taxon>Methylacidiphilaceae</taxon>
        <taxon>Methylacidiphilum (ex Ratnadevi et al. 2023)</taxon>
    </lineage>
</organism>
<keyword evidence="3" id="KW-1185">Reference proteome</keyword>
<reference evidence="2 3" key="1">
    <citation type="submission" date="2016-05" db="EMBL/GenBank/DDBJ databases">
        <title>Diversity and Homogeneity among Thermoacidophilic Verrucomicrobia Methanotrophs Linked with Geographical Origin.</title>
        <authorList>
            <person name="Erikstad H.-A."/>
            <person name="Smestad N.B."/>
            <person name="Ceballos R.M."/>
            <person name="Birkeland N.-K."/>
        </authorList>
    </citation>
    <scope>NUCLEOTIDE SEQUENCE [LARGE SCALE GENOMIC DNA]</scope>
    <source>
        <strain evidence="2 3">Phi</strain>
    </source>
</reference>
<dbReference type="OrthoDB" id="9781189at2"/>
<dbReference type="Proteomes" id="UP000297713">
    <property type="component" value="Unassembled WGS sequence"/>
</dbReference>
<evidence type="ECO:0000313" key="3">
    <source>
        <dbReference type="Proteomes" id="UP000297713"/>
    </source>
</evidence>
<dbReference type="SMART" id="SM00849">
    <property type="entry name" value="Lactamase_B"/>
    <property type="match status" value="1"/>
</dbReference>
<name>A0A4Y8PG45_9BACT</name>
<evidence type="ECO:0000313" key="2">
    <source>
        <dbReference type="EMBL" id="TFE71082.1"/>
    </source>
</evidence>
<dbReference type="InterPro" id="IPR036866">
    <property type="entry name" value="RibonucZ/Hydroxyglut_hydro"/>
</dbReference>
<dbReference type="Pfam" id="PF12706">
    <property type="entry name" value="Lactamase_B_2"/>
    <property type="match status" value="1"/>
</dbReference>
<dbReference type="RefSeq" id="WP_134439450.1">
    <property type="nucleotide sequence ID" value="NZ_LXQC01000101.1"/>
</dbReference>
<gene>
    <name evidence="2" type="ORF">A7Q10_05565</name>
</gene>
<dbReference type="PANTHER" id="PTHR47619:SF1">
    <property type="entry name" value="EXODEOXYRIBONUCLEASE WALJ"/>
    <property type="match status" value="1"/>
</dbReference>
<dbReference type="EMBL" id="LXQC01000101">
    <property type="protein sequence ID" value="TFE71082.1"/>
    <property type="molecule type" value="Genomic_DNA"/>
</dbReference>
<feature type="domain" description="Metallo-beta-lactamase" evidence="1">
    <location>
        <begin position="12"/>
        <end position="192"/>
    </location>
</feature>
<dbReference type="InterPro" id="IPR001279">
    <property type="entry name" value="Metallo-B-lactamas"/>
</dbReference>
<dbReference type="SUPFAM" id="SSF56281">
    <property type="entry name" value="Metallo-hydrolase/oxidoreductase"/>
    <property type="match status" value="1"/>
</dbReference>
<accession>A0A4Y8PG45</accession>
<dbReference type="Gene3D" id="3.60.15.10">
    <property type="entry name" value="Ribonuclease Z/Hydroxyacylglutathione hydrolase-like"/>
    <property type="match status" value="1"/>
</dbReference>
<dbReference type="AlphaFoldDB" id="A0A4Y8PG45"/>
<comment type="caution">
    <text evidence="2">The sequence shown here is derived from an EMBL/GenBank/DDBJ whole genome shotgun (WGS) entry which is preliminary data.</text>
</comment>
<keyword evidence="2" id="KW-0378">Hydrolase</keyword>
<dbReference type="GO" id="GO:0016787">
    <property type="term" value="F:hydrolase activity"/>
    <property type="evidence" value="ECO:0007669"/>
    <property type="project" value="UniProtKB-KW"/>
</dbReference>
<protein>
    <submittedName>
        <fullName evidence="2">Metal-dependent hydrolase</fullName>
    </submittedName>
</protein>
<sequence length="262" mass="29412">MVRLSVLASGSKGNGYLLETEKSRVLIDPGIRCKQILDHLSRLAISLESITAVFITHEHADHVAGLPVLLKKLPLPLYCNTLTWKSLKKAMGWEDKAVNWKPFESSSRFLLDEIEIESFPVPHDAADPVGLLFHHRHGTIGLLTDLGYITKLVKEKIIRSHTLILESNYDMNLLQADKKRPWSVKQRILSRHGHLSNEASSLIACDLAREGVKNLFLAHLSEDCNRVELAETTVKNKILSSKLPIPHIQAIDPAHPFLQIVL</sequence>
<dbReference type="InterPro" id="IPR052533">
    <property type="entry name" value="WalJ/YycJ-like"/>
</dbReference>